<gene>
    <name evidence="2" type="ORF">B0H67DRAFT_556391</name>
</gene>
<feature type="region of interest" description="Disordered" evidence="1">
    <location>
        <begin position="175"/>
        <end position="230"/>
    </location>
</feature>
<dbReference type="GO" id="GO:0005506">
    <property type="term" value="F:iron ion binding"/>
    <property type="evidence" value="ECO:0007669"/>
    <property type="project" value="InterPro"/>
</dbReference>
<accession>A0AA40A1Z2</accession>
<dbReference type="GO" id="GO:0020037">
    <property type="term" value="F:heme binding"/>
    <property type="evidence" value="ECO:0007669"/>
    <property type="project" value="InterPro"/>
</dbReference>
<dbReference type="InterPro" id="IPR036396">
    <property type="entry name" value="Cyt_P450_sf"/>
</dbReference>
<dbReference type="Gene3D" id="1.10.630.10">
    <property type="entry name" value="Cytochrome P450"/>
    <property type="match status" value="1"/>
</dbReference>
<dbReference type="SUPFAM" id="SSF48264">
    <property type="entry name" value="Cytochrome P450"/>
    <property type="match status" value="1"/>
</dbReference>
<dbReference type="Proteomes" id="UP001172102">
    <property type="component" value="Unassembled WGS sequence"/>
</dbReference>
<evidence type="ECO:0000313" key="3">
    <source>
        <dbReference type="Proteomes" id="UP001172102"/>
    </source>
</evidence>
<evidence type="ECO:0000313" key="2">
    <source>
        <dbReference type="EMBL" id="KAK0707759.1"/>
    </source>
</evidence>
<comment type="caution">
    <text evidence="2">The sequence shown here is derived from an EMBL/GenBank/DDBJ whole genome shotgun (WGS) entry which is preliminary data.</text>
</comment>
<reference evidence="2" key="1">
    <citation type="submission" date="2023-06" db="EMBL/GenBank/DDBJ databases">
        <title>Genome-scale phylogeny and comparative genomics of the fungal order Sordariales.</title>
        <authorList>
            <consortium name="Lawrence Berkeley National Laboratory"/>
            <person name="Hensen N."/>
            <person name="Bonometti L."/>
            <person name="Westerberg I."/>
            <person name="Brannstrom I.O."/>
            <person name="Guillou S."/>
            <person name="Cros-Aarteil S."/>
            <person name="Calhoun S."/>
            <person name="Haridas S."/>
            <person name="Kuo A."/>
            <person name="Mondo S."/>
            <person name="Pangilinan J."/>
            <person name="Riley R."/>
            <person name="Labutti K."/>
            <person name="Andreopoulos B."/>
            <person name="Lipzen A."/>
            <person name="Chen C."/>
            <person name="Yanf M."/>
            <person name="Daum C."/>
            <person name="Ng V."/>
            <person name="Clum A."/>
            <person name="Steindorff A."/>
            <person name="Ohm R."/>
            <person name="Martin F."/>
            <person name="Silar P."/>
            <person name="Natvig D."/>
            <person name="Lalanne C."/>
            <person name="Gautier V."/>
            <person name="Ament-Velasquez S.L."/>
            <person name="Kruys A."/>
            <person name="Hutchinson M.I."/>
            <person name="Powell A.J."/>
            <person name="Barry K."/>
            <person name="Miller A.N."/>
            <person name="Grigoriev I.V."/>
            <person name="Debuchy R."/>
            <person name="Gladieux P."/>
            <person name="Thoren M.H."/>
            <person name="Johannesson H."/>
        </authorList>
    </citation>
    <scope>NUCLEOTIDE SEQUENCE</scope>
    <source>
        <strain evidence="2">SMH4607-1</strain>
    </source>
</reference>
<organism evidence="2 3">
    <name type="scientific">Lasiosphaeris hirsuta</name>
    <dbReference type="NCBI Taxonomy" id="260670"/>
    <lineage>
        <taxon>Eukaryota</taxon>
        <taxon>Fungi</taxon>
        <taxon>Dikarya</taxon>
        <taxon>Ascomycota</taxon>
        <taxon>Pezizomycotina</taxon>
        <taxon>Sordariomycetes</taxon>
        <taxon>Sordariomycetidae</taxon>
        <taxon>Sordariales</taxon>
        <taxon>Lasiosphaeriaceae</taxon>
        <taxon>Lasiosphaeris</taxon>
    </lineage>
</organism>
<evidence type="ECO:0000256" key="1">
    <source>
        <dbReference type="SAM" id="MobiDB-lite"/>
    </source>
</evidence>
<protein>
    <submittedName>
        <fullName evidence="2">Uncharacterized protein</fullName>
    </submittedName>
</protein>
<dbReference type="EMBL" id="JAUKUA010000006">
    <property type="protein sequence ID" value="KAK0707759.1"/>
    <property type="molecule type" value="Genomic_DNA"/>
</dbReference>
<dbReference type="Pfam" id="PF00067">
    <property type="entry name" value="p450"/>
    <property type="match status" value="1"/>
</dbReference>
<dbReference type="GO" id="GO:0016705">
    <property type="term" value="F:oxidoreductase activity, acting on paired donors, with incorporation or reduction of molecular oxygen"/>
    <property type="evidence" value="ECO:0007669"/>
    <property type="project" value="InterPro"/>
</dbReference>
<dbReference type="InterPro" id="IPR001128">
    <property type="entry name" value="Cyt_P450"/>
</dbReference>
<name>A0AA40A1Z2_9PEZI</name>
<keyword evidence="3" id="KW-1185">Reference proteome</keyword>
<sequence>MRLANGRPFSIRSDYYHAGLDTMVYYAFGENMADSATDLQLDLISRMETAQVPPSSIDDPVRGWFKKIFSQKNLVVPQQLQVAIRNFEAGEVKTALEHHLIFADMIAGHHTTGGRPMGWVTKYLAGYPEAQSKLRDAMDSALPEAVSENRFPTFEELRRAKIPYLEAIIEENAASDSFQHGERNKPRHRDPRLQDPQGLPMVNAGPGYLSPSVPVDENTQSTSSKAAKRRPKWDETKDLKLFEPERWLVVKEDGSLEFDAGAGPPSLGLAWELDGAGVGGWLIPRSEPLWPLLFGILSCWSEIPDELGVYARFDGISRQPQKAYVWLRKISPL</sequence>
<proteinExistence type="predicted"/>
<dbReference type="AlphaFoldDB" id="A0AA40A1Z2"/>
<dbReference type="GO" id="GO:0004497">
    <property type="term" value="F:monooxygenase activity"/>
    <property type="evidence" value="ECO:0007669"/>
    <property type="project" value="InterPro"/>
</dbReference>